<dbReference type="KEGG" id="pbs:Plabr_4744"/>
<dbReference type="RefSeq" id="WP_013631019.1">
    <property type="nucleotide sequence ID" value="NC_015174.1"/>
</dbReference>
<dbReference type="AlphaFoldDB" id="F0SQD6"/>
<evidence type="ECO:0000313" key="1">
    <source>
        <dbReference type="EMBL" id="ADY62315.1"/>
    </source>
</evidence>
<gene>
    <name evidence="1" type="ordered locus">Plabr_4744</name>
</gene>
<dbReference type="EMBL" id="CP002546">
    <property type="protein sequence ID" value="ADY62315.1"/>
    <property type="molecule type" value="Genomic_DNA"/>
</dbReference>
<accession>F0SQD6</accession>
<evidence type="ECO:0000313" key="2">
    <source>
        <dbReference type="Proteomes" id="UP000006860"/>
    </source>
</evidence>
<organism evidence="1 2">
    <name type="scientific">Rubinisphaera brasiliensis (strain ATCC 49424 / DSM 5305 / JCM 21570 / IAM 15109 / NBRC 103401 / IFAM 1448)</name>
    <name type="common">Planctomyces brasiliensis</name>
    <dbReference type="NCBI Taxonomy" id="756272"/>
    <lineage>
        <taxon>Bacteria</taxon>
        <taxon>Pseudomonadati</taxon>
        <taxon>Planctomycetota</taxon>
        <taxon>Planctomycetia</taxon>
        <taxon>Planctomycetales</taxon>
        <taxon>Planctomycetaceae</taxon>
        <taxon>Rubinisphaera</taxon>
    </lineage>
</organism>
<sequence>MNTTLTVLEAYQAMYAYLDRYYQLTHADEIGAMLGGMSTLQDGGTADPAVWKDWLLSVQQVKNANVETQLRLDDQQ</sequence>
<dbReference type="HOGENOM" id="CLU_189160_0_0_0"/>
<dbReference type="OrthoDB" id="4350944at2"/>
<dbReference type="Proteomes" id="UP000006860">
    <property type="component" value="Chromosome"/>
</dbReference>
<protein>
    <submittedName>
        <fullName evidence="1">Uncharacterized protein</fullName>
    </submittedName>
</protein>
<proteinExistence type="predicted"/>
<dbReference type="eggNOG" id="ENOG5033CMX">
    <property type="taxonomic scope" value="Bacteria"/>
</dbReference>
<keyword evidence="2" id="KW-1185">Reference proteome</keyword>
<reference evidence="2" key="1">
    <citation type="submission" date="2011-02" db="EMBL/GenBank/DDBJ databases">
        <title>The complete genome of Planctomyces brasiliensis DSM 5305.</title>
        <authorList>
            <person name="Lucas S."/>
            <person name="Copeland A."/>
            <person name="Lapidus A."/>
            <person name="Bruce D."/>
            <person name="Goodwin L."/>
            <person name="Pitluck S."/>
            <person name="Kyrpides N."/>
            <person name="Mavromatis K."/>
            <person name="Pagani I."/>
            <person name="Ivanova N."/>
            <person name="Ovchinnikova G."/>
            <person name="Lu M."/>
            <person name="Detter J.C."/>
            <person name="Han C."/>
            <person name="Land M."/>
            <person name="Hauser L."/>
            <person name="Markowitz V."/>
            <person name="Cheng J.-F."/>
            <person name="Hugenholtz P."/>
            <person name="Woyke T."/>
            <person name="Wu D."/>
            <person name="Tindall B."/>
            <person name="Pomrenke H.G."/>
            <person name="Brambilla E."/>
            <person name="Klenk H.-P."/>
            <person name="Eisen J.A."/>
        </authorList>
    </citation>
    <scope>NUCLEOTIDE SEQUENCE [LARGE SCALE GENOMIC DNA]</scope>
    <source>
        <strain evidence="2">ATCC 49424 / DSM 5305 / JCM 21570 / NBRC 103401 / IFAM 1448</strain>
    </source>
</reference>
<name>F0SQD6_RUBBR</name>